<evidence type="ECO:0000256" key="1">
    <source>
        <dbReference type="ARBA" id="ARBA00023015"/>
    </source>
</evidence>
<evidence type="ECO:0000313" key="5">
    <source>
        <dbReference type="EMBL" id="SHF24029.1"/>
    </source>
</evidence>
<dbReference type="PRINTS" id="PR00778">
    <property type="entry name" value="HTHARSR"/>
</dbReference>
<keyword evidence="6" id="KW-1185">Reference proteome</keyword>
<evidence type="ECO:0000313" key="6">
    <source>
        <dbReference type="Proteomes" id="UP000184423"/>
    </source>
</evidence>
<dbReference type="RefSeq" id="WP_073249532.1">
    <property type="nucleotide sequence ID" value="NZ_FQVG01000045.1"/>
</dbReference>
<dbReference type="InterPro" id="IPR001845">
    <property type="entry name" value="HTH_ArsR_DNA-bd_dom"/>
</dbReference>
<accession>A0A1M5A155</accession>
<evidence type="ECO:0000256" key="3">
    <source>
        <dbReference type="ARBA" id="ARBA00023163"/>
    </source>
</evidence>
<dbReference type="SMART" id="SM00418">
    <property type="entry name" value="HTH_ARSR"/>
    <property type="match status" value="1"/>
</dbReference>
<evidence type="ECO:0000259" key="4">
    <source>
        <dbReference type="PROSITE" id="PS50987"/>
    </source>
</evidence>
<feature type="domain" description="HTH arsR-type" evidence="4">
    <location>
        <begin position="271"/>
        <end position="365"/>
    </location>
</feature>
<name>A0A1M5A155_9CLOT</name>
<dbReference type="InterPro" id="IPR011991">
    <property type="entry name" value="ArsR-like_HTH"/>
</dbReference>
<keyword evidence="1" id="KW-0805">Transcription regulation</keyword>
<dbReference type="InterPro" id="IPR036388">
    <property type="entry name" value="WH-like_DNA-bd_sf"/>
</dbReference>
<keyword evidence="2 5" id="KW-0238">DNA-binding</keyword>
<protein>
    <submittedName>
        <fullName evidence="5">DNA-binding transcriptional regulator, ArsR family</fullName>
    </submittedName>
</protein>
<gene>
    <name evidence="5" type="ORF">SAMN02746091_02073</name>
</gene>
<dbReference type="GO" id="GO:0003700">
    <property type="term" value="F:DNA-binding transcription factor activity"/>
    <property type="evidence" value="ECO:0007669"/>
    <property type="project" value="InterPro"/>
</dbReference>
<sequence>MKNLDENIIKNTKFIFNPCLEFTMAFTTISKLNELKKLAEDLNYSISEENISLYDEMYNSLSKYMKSEIEYFNKICMIGGILAAYSADFEDVENVKSLLDVIDKSDETLFLNYLGGMYINAHEPTNHEGWDEVKNDIKKMQEYIEGVKVEDDEIKESVSELFKNPDETKNRISFLFRSFYEKIYIKYEKKVEEICLGGIDKYKKIFLDNPKDFMEKYLLDFFKTKDEDWQYKINFHISFFKELYFWIINMHDYKQKAGWVVLGINTDKIVEKKRQNEQVDNFLKALSDPRRVKIIKLLAKKPHYGYEIASILELTPATVNHHMNFLFDADIVGFNKIDNKVYFTLKKDKVRELLRLTEEILLGDSTIL</sequence>
<dbReference type="PANTHER" id="PTHR33154:SF33">
    <property type="entry name" value="TRANSCRIPTIONAL REPRESSOR SDPR"/>
    <property type="match status" value="1"/>
</dbReference>
<organism evidence="5 6">
    <name type="scientific">Caloramator proteoclasticus DSM 10124</name>
    <dbReference type="NCBI Taxonomy" id="1121262"/>
    <lineage>
        <taxon>Bacteria</taxon>
        <taxon>Bacillati</taxon>
        <taxon>Bacillota</taxon>
        <taxon>Clostridia</taxon>
        <taxon>Eubacteriales</taxon>
        <taxon>Clostridiaceae</taxon>
        <taxon>Caloramator</taxon>
    </lineage>
</organism>
<dbReference type="Proteomes" id="UP000184423">
    <property type="component" value="Unassembled WGS sequence"/>
</dbReference>
<dbReference type="InterPro" id="IPR051081">
    <property type="entry name" value="HTH_MetalResp_TranReg"/>
</dbReference>
<dbReference type="CDD" id="cd00090">
    <property type="entry name" value="HTH_ARSR"/>
    <property type="match status" value="1"/>
</dbReference>
<evidence type="ECO:0000256" key="2">
    <source>
        <dbReference type="ARBA" id="ARBA00023125"/>
    </source>
</evidence>
<keyword evidence="3" id="KW-0804">Transcription</keyword>
<dbReference type="EMBL" id="FQVG01000045">
    <property type="protein sequence ID" value="SHF24029.1"/>
    <property type="molecule type" value="Genomic_DNA"/>
</dbReference>
<dbReference type="Pfam" id="PF01022">
    <property type="entry name" value="HTH_5"/>
    <property type="match status" value="1"/>
</dbReference>
<reference evidence="6" key="1">
    <citation type="submission" date="2016-11" db="EMBL/GenBank/DDBJ databases">
        <authorList>
            <person name="Varghese N."/>
            <person name="Submissions S."/>
        </authorList>
    </citation>
    <scope>NUCLEOTIDE SEQUENCE [LARGE SCALE GENOMIC DNA]</scope>
    <source>
        <strain evidence="6">DSM 10124</strain>
    </source>
</reference>
<dbReference type="PROSITE" id="PS50987">
    <property type="entry name" value="HTH_ARSR_2"/>
    <property type="match status" value="1"/>
</dbReference>
<dbReference type="PANTHER" id="PTHR33154">
    <property type="entry name" value="TRANSCRIPTIONAL REGULATOR, ARSR FAMILY"/>
    <property type="match status" value="1"/>
</dbReference>
<dbReference type="InterPro" id="IPR036390">
    <property type="entry name" value="WH_DNA-bd_sf"/>
</dbReference>
<dbReference type="AlphaFoldDB" id="A0A1M5A155"/>
<dbReference type="GO" id="GO:0003677">
    <property type="term" value="F:DNA binding"/>
    <property type="evidence" value="ECO:0007669"/>
    <property type="project" value="UniProtKB-KW"/>
</dbReference>
<proteinExistence type="predicted"/>
<dbReference type="Gene3D" id="1.10.10.10">
    <property type="entry name" value="Winged helix-like DNA-binding domain superfamily/Winged helix DNA-binding domain"/>
    <property type="match status" value="1"/>
</dbReference>
<dbReference type="SUPFAM" id="SSF46785">
    <property type="entry name" value="Winged helix' DNA-binding domain"/>
    <property type="match status" value="1"/>
</dbReference>